<dbReference type="InterPro" id="IPR002686">
    <property type="entry name" value="Transposase_17"/>
</dbReference>
<dbReference type="Gene3D" id="3.30.70.1290">
    <property type="entry name" value="Transposase IS200-like"/>
    <property type="match status" value="2"/>
</dbReference>
<dbReference type="PANTHER" id="PTHR34322:SF2">
    <property type="entry name" value="TRANSPOSASE IS200-LIKE DOMAIN-CONTAINING PROTEIN"/>
    <property type="match status" value="1"/>
</dbReference>
<gene>
    <name evidence="2" type="ORF">KEM09_11925</name>
</gene>
<evidence type="ECO:0000313" key="2">
    <source>
        <dbReference type="EMBL" id="MBS2212117.1"/>
    </source>
</evidence>
<dbReference type="EMBL" id="JAGUCN010000013">
    <property type="protein sequence ID" value="MBS2212117.1"/>
    <property type="molecule type" value="Genomic_DNA"/>
</dbReference>
<proteinExistence type="predicted"/>
<evidence type="ECO:0000259" key="1">
    <source>
        <dbReference type="SMART" id="SM01321"/>
    </source>
</evidence>
<organism evidence="2 3">
    <name type="scientific">Carboxylicivirga mesophila</name>
    <dbReference type="NCBI Taxonomy" id="1166478"/>
    <lineage>
        <taxon>Bacteria</taxon>
        <taxon>Pseudomonadati</taxon>
        <taxon>Bacteroidota</taxon>
        <taxon>Bacteroidia</taxon>
        <taxon>Marinilabiliales</taxon>
        <taxon>Marinilabiliaceae</taxon>
        <taxon>Carboxylicivirga</taxon>
    </lineage>
</organism>
<dbReference type="PANTHER" id="PTHR34322">
    <property type="entry name" value="TRANSPOSASE, Y1_TNP DOMAIN-CONTAINING"/>
    <property type="match status" value="1"/>
</dbReference>
<dbReference type="InterPro" id="IPR036515">
    <property type="entry name" value="Transposase_17_sf"/>
</dbReference>
<protein>
    <submittedName>
        <fullName evidence="2">Transposase</fullName>
    </submittedName>
</protein>
<dbReference type="RefSeq" id="WP_212228591.1">
    <property type="nucleotide sequence ID" value="NZ_JAGUCN010000013.1"/>
</dbReference>
<name>A0ABS5KB45_9BACT</name>
<sequence length="264" mass="30679">MANSFDKIEVGNYYHIYNRGINNCSLFEREEDYQRFLLLYEKYITPIADTIAWVLMPNHFHFLIRIKENVRYKYSMEEIANAKINAVRSEDADRLSADNIQINKWATVTLPDVIKDPSALRGNDVTAEVGGNDASSGITLSGTSTQTGHSRLPQPAKHLSHLFNAYARYYNTRYNRHGALFERPYRRKQVDSDNYFRQLIIYIHNNPRHHGFVHSALEYGWSSYLDYLNAGNEIYSSCVDEYFGDINNFKACHQTGKVDDDFFE</sequence>
<comment type="caution">
    <text evidence="2">The sequence shown here is derived from an EMBL/GenBank/DDBJ whole genome shotgun (WGS) entry which is preliminary data.</text>
</comment>
<dbReference type="SUPFAM" id="SSF143422">
    <property type="entry name" value="Transposase IS200-like"/>
    <property type="match status" value="1"/>
</dbReference>
<dbReference type="SMART" id="SM01321">
    <property type="entry name" value="Y1_Tnp"/>
    <property type="match status" value="1"/>
</dbReference>
<reference evidence="2 3" key="1">
    <citation type="journal article" date="2014" name="Int. J. Syst. Evol. Microbiol.">
        <title>Carboxylicivirga gen. nov. in the family Marinilabiliaceae with two novel species, Carboxylicivirga mesophila sp. nov. and Carboxylicivirga taeanensis sp. nov., and reclassification of Cytophaga fermentans as Saccharicrinis fermentans gen. nov., comb. nov.</title>
        <authorList>
            <person name="Yang S.H."/>
            <person name="Seo H.S."/>
            <person name="Woo J.H."/>
            <person name="Oh H.M."/>
            <person name="Jang H."/>
            <person name="Lee J.H."/>
            <person name="Kim S.J."/>
            <person name="Kwon K.K."/>
        </authorList>
    </citation>
    <scope>NUCLEOTIDE SEQUENCE [LARGE SCALE GENOMIC DNA]</scope>
    <source>
        <strain evidence="2 3">JCM 18290</strain>
    </source>
</reference>
<feature type="domain" description="Transposase IS200-like" evidence="1">
    <location>
        <begin position="10"/>
        <end position="206"/>
    </location>
</feature>
<evidence type="ECO:0000313" key="3">
    <source>
        <dbReference type="Proteomes" id="UP000721861"/>
    </source>
</evidence>
<keyword evidence="3" id="KW-1185">Reference proteome</keyword>
<dbReference type="Proteomes" id="UP000721861">
    <property type="component" value="Unassembled WGS sequence"/>
</dbReference>
<accession>A0ABS5KB45</accession>